<evidence type="ECO:0000313" key="1">
    <source>
        <dbReference type="EMBL" id="KAL2549633.1"/>
    </source>
</evidence>
<organism evidence="1 2">
    <name type="scientific">Forsythia ovata</name>
    <dbReference type="NCBI Taxonomy" id="205694"/>
    <lineage>
        <taxon>Eukaryota</taxon>
        <taxon>Viridiplantae</taxon>
        <taxon>Streptophyta</taxon>
        <taxon>Embryophyta</taxon>
        <taxon>Tracheophyta</taxon>
        <taxon>Spermatophyta</taxon>
        <taxon>Magnoliopsida</taxon>
        <taxon>eudicotyledons</taxon>
        <taxon>Gunneridae</taxon>
        <taxon>Pentapetalae</taxon>
        <taxon>asterids</taxon>
        <taxon>lamiids</taxon>
        <taxon>Lamiales</taxon>
        <taxon>Oleaceae</taxon>
        <taxon>Forsythieae</taxon>
        <taxon>Forsythia</taxon>
    </lineage>
</organism>
<accession>A0ABD1WLT5</accession>
<dbReference type="EMBL" id="JBFOLJ010000003">
    <property type="protein sequence ID" value="KAL2549633.1"/>
    <property type="molecule type" value="Genomic_DNA"/>
</dbReference>
<protein>
    <submittedName>
        <fullName evidence="1">Uncharacterized protein</fullName>
    </submittedName>
</protein>
<name>A0ABD1WLT5_9LAMI</name>
<reference evidence="2" key="1">
    <citation type="submission" date="2024-07" db="EMBL/GenBank/DDBJ databases">
        <title>Two chromosome-level genome assemblies of Korean endemic species Abeliophyllum distichum and Forsythia ovata (Oleaceae).</title>
        <authorList>
            <person name="Jang H."/>
        </authorList>
    </citation>
    <scope>NUCLEOTIDE SEQUENCE [LARGE SCALE GENOMIC DNA]</scope>
</reference>
<comment type="caution">
    <text evidence="1">The sequence shown here is derived from an EMBL/GenBank/DDBJ whole genome shotgun (WGS) entry which is preliminary data.</text>
</comment>
<dbReference type="AlphaFoldDB" id="A0ABD1WLT5"/>
<keyword evidence="2" id="KW-1185">Reference proteome</keyword>
<dbReference type="Proteomes" id="UP001604277">
    <property type="component" value="Unassembled WGS sequence"/>
</dbReference>
<gene>
    <name evidence="1" type="ORF">Fot_11163</name>
</gene>
<proteinExistence type="predicted"/>
<sequence length="127" mass="14052">MSDKLEECNESSDYENINVVVLPSSNVAPLIFKPMRVIHPSSVILENDNILVVVSGEPAFKVLTIEWNGTGIARRPVAECRYEPASAEKTIGEPSKDAVGEEIEDKIGAEAKALELKWKGFHILYRV</sequence>
<evidence type="ECO:0000313" key="2">
    <source>
        <dbReference type="Proteomes" id="UP001604277"/>
    </source>
</evidence>